<evidence type="ECO:0008006" key="3">
    <source>
        <dbReference type="Google" id="ProtNLM"/>
    </source>
</evidence>
<sequence>MTEPTDIPMEEPGIADTEWGALDADETARIDVSANAGQAAGKVFGGQNTYTMYIGTPIADREMPHTKLSDEFLKECKRTYVDPGFIDANGQHHTLEGAKGHLHKTGAVILVTDPGNGAETSAMRLLAELPGIERKVVYDVPNRILQDTLPTEPRAGYLLSLDTADPKVIEKLSLSFMSYVRTIKDCGSFLVLCLTAEHWRELQAGATELVFTLPRPDSRQVLASRLSAAGISAGPWLGNTSLHRLWADKPPRAVARLAALIVDARKSPSQSEKSDEQITNDVLAAYHNWRDNLEKWFADESNTTEARLFLLATAMLEAEPAPQVVRAAEALAQALGDQSAISSGFSGPGAHILATAIEATISSDGCVAFDKPAYAPAVLSFALRDRSSSFRRDVCHWIARLPRLNGYPRQRIAVSTAHLLLDVAEQHTDLGLVTAVAIDWAKATGMRQAGVDLIASAALRPGIGPRLRERMGQWTREGASAALLSVVASVCGGQLMDYYPTYALRRLRALSLDSREQVADAVIDAVVSTWTRPAQRQELLTEIVAWLASGTQEQGAVALPALTAIRAASGAHFLDFITDFSHQQSVSAAVARACDEPSLRPRLPALIDGWLEDCSESPARTERVVAVLSGAVRIEPADVRRLIFLEKLLFRWQPVSADEVRPDRRRLRDLAQESLHHADPLITR</sequence>
<proteinExistence type="predicted"/>
<evidence type="ECO:0000313" key="2">
    <source>
        <dbReference type="Proteomes" id="UP001500618"/>
    </source>
</evidence>
<dbReference type="RefSeq" id="WP_344310966.1">
    <property type="nucleotide sequence ID" value="NZ_BAAANY010000009.1"/>
</dbReference>
<gene>
    <name evidence="1" type="ORF">GCM10009765_31350</name>
</gene>
<evidence type="ECO:0000313" key="1">
    <source>
        <dbReference type="EMBL" id="GAA1679873.1"/>
    </source>
</evidence>
<name>A0ABN2H0D3_9ACTN</name>
<dbReference type="Proteomes" id="UP001500618">
    <property type="component" value="Unassembled WGS sequence"/>
</dbReference>
<reference evidence="1 2" key="1">
    <citation type="journal article" date="2019" name="Int. J. Syst. Evol. Microbiol.">
        <title>The Global Catalogue of Microorganisms (GCM) 10K type strain sequencing project: providing services to taxonomists for standard genome sequencing and annotation.</title>
        <authorList>
            <consortium name="The Broad Institute Genomics Platform"/>
            <consortium name="The Broad Institute Genome Sequencing Center for Infectious Disease"/>
            <person name="Wu L."/>
            <person name="Ma J."/>
        </authorList>
    </citation>
    <scope>NUCLEOTIDE SEQUENCE [LARGE SCALE GENOMIC DNA]</scope>
    <source>
        <strain evidence="1 2">JCM 14718</strain>
    </source>
</reference>
<accession>A0ABN2H0D3</accession>
<protein>
    <recommendedName>
        <fullName evidence="3">HEAT repeat domain-containing protein</fullName>
    </recommendedName>
</protein>
<keyword evidence="2" id="KW-1185">Reference proteome</keyword>
<comment type="caution">
    <text evidence="1">The sequence shown here is derived from an EMBL/GenBank/DDBJ whole genome shotgun (WGS) entry which is preliminary data.</text>
</comment>
<dbReference type="EMBL" id="BAAANY010000009">
    <property type="protein sequence ID" value="GAA1679873.1"/>
    <property type="molecule type" value="Genomic_DNA"/>
</dbReference>
<organism evidence="1 2">
    <name type="scientific">Fodinicola feengrottensis</name>
    <dbReference type="NCBI Taxonomy" id="435914"/>
    <lineage>
        <taxon>Bacteria</taxon>
        <taxon>Bacillati</taxon>
        <taxon>Actinomycetota</taxon>
        <taxon>Actinomycetes</taxon>
        <taxon>Mycobacteriales</taxon>
        <taxon>Fodinicola</taxon>
    </lineage>
</organism>